<keyword evidence="11" id="KW-1185">Reference proteome</keyword>
<dbReference type="PROSITE" id="PS00775">
    <property type="entry name" value="GLYCOSYL_HYDROL_F3"/>
    <property type="match status" value="1"/>
</dbReference>
<evidence type="ECO:0000256" key="6">
    <source>
        <dbReference type="ARBA" id="ARBA00023295"/>
    </source>
</evidence>
<dbReference type="InterPro" id="IPR019800">
    <property type="entry name" value="Glyco_hydro_3_AS"/>
</dbReference>
<dbReference type="Proteomes" id="UP000579250">
    <property type="component" value="Unassembled WGS sequence"/>
</dbReference>
<dbReference type="Gene3D" id="3.20.20.300">
    <property type="entry name" value="Glycoside hydrolase, family 3, N-terminal domain"/>
    <property type="match status" value="1"/>
</dbReference>
<keyword evidence="5 7" id="KW-0378">Hydrolase</keyword>
<dbReference type="Gene3D" id="3.40.50.1700">
    <property type="entry name" value="Glycoside hydrolase family 3 C-terminal domain"/>
    <property type="match status" value="1"/>
</dbReference>
<evidence type="ECO:0000256" key="7">
    <source>
        <dbReference type="RuleBase" id="RU361161"/>
    </source>
</evidence>
<dbReference type="EMBL" id="JAAXPI010000074">
    <property type="protein sequence ID" value="NKZ08205.1"/>
    <property type="molecule type" value="Genomic_DNA"/>
</dbReference>
<comment type="caution">
    <text evidence="10">The sequence shown here is derived from an EMBL/GenBank/DDBJ whole genome shotgun (WGS) entry which is preliminary data.</text>
</comment>
<dbReference type="InterPro" id="IPR001764">
    <property type="entry name" value="Glyco_hydro_3_N"/>
</dbReference>
<dbReference type="EC" id="3.2.1.21" evidence="3"/>
<keyword evidence="4" id="KW-0732">Signal</keyword>
<dbReference type="InterPro" id="IPR017853">
    <property type="entry name" value="GH"/>
</dbReference>
<proteinExistence type="inferred from homology"/>
<dbReference type="InterPro" id="IPR051915">
    <property type="entry name" value="Cellulose_Degrad_GH3"/>
</dbReference>
<dbReference type="PANTHER" id="PTHR30620:SF16">
    <property type="entry name" value="LYSOSOMAL BETA GLUCOSIDASE"/>
    <property type="match status" value="1"/>
</dbReference>
<accession>A0A846ZCG7</accession>
<evidence type="ECO:0000313" key="11">
    <source>
        <dbReference type="Proteomes" id="UP000579250"/>
    </source>
</evidence>
<evidence type="ECO:0000259" key="9">
    <source>
        <dbReference type="Pfam" id="PF01915"/>
    </source>
</evidence>
<evidence type="ECO:0000256" key="5">
    <source>
        <dbReference type="ARBA" id="ARBA00022801"/>
    </source>
</evidence>
<organism evidence="10 11">
    <name type="scientific">Actinomadura latina</name>
    <dbReference type="NCBI Taxonomy" id="163603"/>
    <lineage>
        <taxon>Bacteria</taxon>
        <taxon>Bacillati</taxon>
        <taxon>Actinomycetota</taxon>
        <taxon>Actinomycetes</taxon>
        <taxon>Streptosporangiales</taxon>
        <taxon>Thermomonosporaceae</taxon>
        <taxon>Actinomadura</taxon>
    </lineage>
</organism>
<dbReference type="Pfam" id="PF00933">
    <property type="entry name" value="Glyco_hydro_3"/>
    <property type="match status" value="1"/>
</dbReference>
<dbReference type="SUPFAM" id="SSF52279">
    <property type="entry name" value="Beta-D-glucan exohydrolase, C-terminal domain"/>
    <property type="match status" value="1"/>
</dbReference>
<reference evidence="10 11" key="1">
    <citation type="submission" date="2020-04" db="EMBL/GenBank/DDBJ databases">
        <title>MicrobeNet Type strains.</title>
        <authorList>
            <person name="Nicholson A.C."/>
        </authorList>
    </citation>
    <scope>NUCLEOTIDE SEQUENCE [LARGE SCALE GENOMIC DNA]</scope>
    <source>
        <strain evidence="10 11">ATCC BAA-277</strain>
    </source>
</reference>
<feature type="domain" description="Glycoside hydrolase family 3 N-terminal" evidence="8">
    <location>
        <begin position="2"/>
        <end position="336"/>
    </location>
</feature>
<dbReference type="PRINTS" id="PR00133">
    <property type="entry name" value="GLHYDRLASE3"/>
</dbReference>
<feature type="domain" description="Glycoside hydrolase family 3 C-terminal" evidence="9">
    <location>
        <begin position="375"/>
        <end position="574"/>
    </location>
</feature>
<evidence type="ECO:0000256" key="4">
    <source>
        <dbReference type="ARBA" id="ARBA00022729"/>
    </source>
</evidence>
<sequence length="590" mass="63362">MTLEEKVGQMTQAERGAIDGDRDQITALALGSVLSGGGSVPADNTPAGWADMVDAYQSKALATRLKIPLLYGIDSVHGHNNLVGATIFPHNIGMGATRDPGLVKREEQITAIETKATGPQWVFAPCVCVSRDLRWGRTYESYGEDPRLVSEMAVAIEGFQGKHKRDMATNRHVLATAKHFAGDGDTVFGSSTSGTYTIDQGVTVTDRRTFAKIDLPPYVTAVQKYGVGSIMPSFSSVDWTEDGVGNPVKMSAHKELLTGVLKGKIGFDGFLISDWAAIQQIPGDYPTQVRTSVNAGMDMFMEPYSAPQFVETLIAEVKAGRVKMSRIDDAVRRILTAKFELGLFEHPYTDRGLAKTIGSPEHRAVAREAVAKSQVLLKNSHRALPLRKNERIYVAGANADDIGNQAGGWTVTWQGSSGDIIPGTTILKGIEQNSSHVTYSADASAPMSGNDVGIVVIGEKPYAEGVGDVGNGHTLNLSDADKANIDKVCGAIRTCVVLDVAGRPQIVTDQLPEMDAFVMSWLPGSEGAGVADVLFGKRPFTGSLPVTWPRSEGQEPINIGDRDYKPLFPYGYGLRTHGYGYGHGHGHGHH</sequence>
<dbReference type="AlphaFoldDB" id="A0A846ZCG7"/>
<keyword evidence="6 7" id="KW-0326">Glycosidase</keyword>
<evidence type="ECO:0000259" key="8">
    <source>
        <dbReference type="Pfam" id="PF00933"/>
    </source>
</evidence>
<evidence type="ECO:0000256" key="3">
    <source>
        <dbReference type="ARBA" id="ARBA00012744"/>
    </source>
</evidence>
<evidence type="ECO:0000313" key="10">
    <source>
        <dbReference type="EMBL" id="NKZ08205.1"/>
    </source>
</evidence>
<name>A0A846ZCG7_9ACTN</name>
<comment type="catalytic activity">
    <reaction evidence="1">
        <text>Hydrolysis of terminal, non-reducing beta-D-glucosyl residues with release of beta-D-glucose.</text>
        <dbReference type="EC" id="3.2.1.21"/>
    </reaction>
</comment>
<dbReference type="InterPro" id="IPR036881">
    <property type="entry name" value="Glyco_hydro_3_C_sf"/>
</dbReference>
<dbReference type="Pfam" id="PF01915">
    <property type="entry name" value="Glyco_hydro_3_C"/>
    <property type="match status" value="1"/>
</dbReference>
<dbReference type="GO" id="GO:0008422">
    <property type="term" value="F:beta-glucosidase activity"/>
    <property type="evidence" value="ECO:0007669"/>
    <property type="project" value="UniProtKB-EC"/>
</dbReference>
<evidence type="ECO:0000256" key="2">
    <source>
        <dbReference type="ARBA" id="ARBA00005336"/>
    </source>
</evidence>
<dbReference type="SUPFAM" id="SSF51445">
    <property type="entry name" value="(Trans)glycosidases"/>
    <property type="match status" value="1"/>
</dbReference>
<protein>
    <recommendedName>
        <fullName evidence="3">beta-glucosidase</fullName>
        <ecNumber evidence="3">3.2.1.21</ecNumber>
    </recommendedName>
</protein>
<evidence type="ECO:0000256" key="1">
    <source>
        <dbReference type="ARBA" id="ARBA00000448"/>
    </source>
</evidence>
<gene>
    <name evidence="10" type="ORF">HGB48_31405</name>
</gene>
<comment type="similarity">
    <text evidence="2 7">Belongs to the glycosyl hydrolase 3 family.</text>
</comment>
<dbReference type="InterPro" id="IPR002772">
    <property type="entry name" value="Glyco_hydro_3_C"/>
</dbReference>
<dbReference type="GO" id="GO:0009251">
    <property type="term" value="P:glucan catabolic process"/>
    <property type="evidence" value="ECO:0007669"/>
    <property type="project" value="TreeGrafter"/>
</dbReference>
<dbReference type="PANTHER" id="PTHR30620">
    <property type="entry name" value="PERIPLASMIC BETA-GLUCOSIDASE-RELATED"/>
    <property type="match status" value="1"/>
</dbReference>
<dbReference type="InterPro" id="IPR036962">
    <property type="entry name" value="Glyco_hydro_3_N_sf"/>
</dbReference>